<keyword evidence="2" id="KW-1185">Reference proteome</keyword>
<evidence type="ECO:0000313" key="2">
    <source>
        <dbReference type="Proteomes" id="UP001465976"/>
    </source>
</evidence>
<reference evidence="1 2" key="1">
    <citation type="submission" date="2024-02" db="EMBL/GenBank/DDBJ databases">
        <title>A draft genome for the cacao thread blight pathogen Marasmius crinis-equi.</title>
        <authorList>
            <person name="Cohen S.P."/>
            <person name="Baruah I.K."/>
            <person name="Amoako-Attah I."/>
            <person name="Bukari Y."/>
            <person name="Meinhardt L.W."/>
            <person name="Bailey B.A."/>
        </authorList>
    </citation>
    <scope>NUCLEOTIDE SEQUENCE [LARGE SCALE GENOMIC DNA]</scope>
    <source>
        <strain evidence="1 2">GH-76</strain>
    </source>
</reference>
<protein>
    <recommendedName>
        <fullName evidence="3">EthD domain-containing protein</fullName>
    </recommendedName>
</protein>
<dbReference type="InterPro" id="IPR011008">
    <property type="entry name" value="Dimeric_a/b-barrel"/>
</dbReference>
<comment type="caution">
    <text evidence="1">The sequence shown here is derived from an EMBL/GenBank/DDBJ whole genome shotgun (WGS) entry which is preliminary data.</text>
</comment>
<proteinExistence type="predicted"/>
<name>A0ABR3EVP7_9AGAR</name>
<accession>A0ABR3EVP7</accession>
<evidence type="ECO:0008006" key="3">
    <source>
        <dbReference type="Google" id="ProtNLM"/>
    </source>
</evidence>
<sequence>MSFSIRNDRVKIIKLAKRRDDVSQEHFDYYRLNEHSKKELAYMKSKKEPLVYEQLHINQDEKEKLKKAEVAILECDGVVLFEAESFQSFGSIITDEFFNTIVPDEASFANREHSLVAPLKFASIVQHKEEKTDLPDTQVRKNCARMIYLFEKKEGLTDEEFTKAWLEGHARAVLSTPLGKKLLKSSADPNASIHAPKWNGIEIIDAPSFEDFDDPETAKILAEDGAKWQAPGSLNLLPVNIARIIDRDLHGRQYRLVRLYATVDSP</sequence>
<dbReference type="Gene3D" id="3.30.70.100">
    <property type="match status" value="2"/>
</dbReference>
<organism evidence="1 2">
    <name type="scientific">Marasmius crinis-equi</name>
    <dbReference type="NCBI Taxonomy" id="585013"/>
    <lineage>
        <taxon>Eukaryota</taxon>
        <taxon>Fungi</taxon>
        <taxon>Dikarya</taxon>
        <taxon>Basidiomycota</taxon>
        <taxon>Agaricomycotina</taxon>
        <taxon>Agaricomycetes</taxon>
        <taxon>Agaricomycetidae</taxon>
        <taxon>Agaricales</taxon>
        <taxon>Marasmiineae</taxon>
        <taxon>Marasmiaceae</taxon>
        <taxon>Marasmius</taxon>
    </lineage>
</organism>
<dbReference type="Proteomes" id="UP001465976">
    <property type="component" value="Unassembled WGS sequence"/>
</dbReference>
<dbReference type="EMBL" id="JBAHYK010001716">
    <property type="protein sequence ID" value="KAL0566973.1"/>
    <property type="molecule type" value="Genomic_DNA"/>
</dbReference>
<dbReference type="SUPFAM" id="SSF54909">
    <property type="entry name" value="Dimeric alpha+beta barrel"/>
    <property type="match status" value="1"/>
</dbReference>
<evidence type="ECO:0000313" key="1">
    <source>
        <dbReference type="EMBL" id="KAL0566973.1"/>
    </source>
</evidence>
<gene>
    <name evidence="1" type="ORF">V5O48_015021</name>
</gene>